<evidence type="ECO:0000313" key="3">
    <source>
        <dbReference type="Proteomes" id="UP000315289"/>
    </source>
</evidence>
<reference evidence="2 3" key="1">
    <citation type="journal article" date="2019" name="Front. Microbiol.">
        <title>Ammonia Oxidation by the Arctic Terrestrial Thaumarchaeote Candidatus Nitrosocosmicus arcticus Is Stimulated by Increasing Temperatures.</title>
        <authorList>
            <person name="Alves R.J.E."/>
            <person name="Kerou M."/>
            <person name="Zappe A."/>
            <person name="Bittner R."/>
            <person name="Abby S.S."/>
            <person name="Schmidt H.A."/>
            <person name="Pfeifer K."/>
            <person name="Schleper C."/>
        </authorList>
    </citation>
    <scope>NUCLEOTIDE SEQUENCE [LARGE SCALE GENOMIC DNA]</scope>
    <source>
        <strain evidence="2 3">Kfb</strain>
    </source>
</reference>
<dbReference type="Pfam" id="PF13589">
    <property type="entry name" value="HATPase_c_3"/>
    <property type="match status" value="1"/>
</dbReference>
<organism evidence="2 3">
    <name type="scientific">Candidatus Nitrosocosmicus arcticus</name>
    <dbReference type="NCBI Taxonomy" id="2035267"/>
    <lineage>
        <taxon>Archaea</taxon>
        <taxon>Nitrososphaerota</taxon>
        <taxon>Nitrososphaeria</taxon>
        <taxon>Nitrososphaerales</taxon>
        <taxon>Nitrososphaeraceae</taxon>
        <taxon>Candidatus Nitrosocosmicus</taxon>
    </lineage>
</organism>
<dbReference type="Proteomes" id="UP000315289">
    <property type="component" value="Unassembled WGS sequence"/>
</dbReference>
<dbReference type="Gene3D" id="3.30.565.10">
    <property type="entry name" value="Histidine kinase-like ATPase, C-terminal domain"/>
    <property type="match status" value="1"/>
</dbReference>
<evidence type="ECO:0000313" key="2">
    <source>
        <dbReference type="EMBL" id="TVP39078.1"/>
    </source>
</evidence>
<name>A0A557SR54_9ARCH</name>
<proteinExistence type="predicted"/>
<evidence type="ECO:0000256" key="1">
    <source>
        <dbReference type="SAM" id="MobiDB-lite"/>
    </source>
</evidence>
<gene>
    <name evidence="2" type="ORF">NARC_210022</name>
</gene>
<feature type="compositionally biased region" description="Polar residues" evidence="1">
    <location>
        <begin position="364"/>
        <end position="390"/>
    </location>
</feature>
<comment type="caution">
    <text evidence="2">The sequence shown here is derived from an EMBL/GenBank/DDBJ whole genome shotgun (WGS) entry which is preliminary data.</text>
</comment>
<dbReference type="RefSeq" id="WP_144734698.1">
    <property type="nucleotide sequence ID" value="NZ_ML675594.1"/>
</dbReference>
<feature type="region of interest" description="Disordered" evidence="1">
    <location>
        <begin position="355"/>
        <end position="390"/>
    </location>
</feature>
<dbReference type="OrthoDB" id="10903at2157"/>
<accession>A0A557SR54</accession>
<keyword evidence="3" id="KW-1185">Reference proteome</keyword>
<dbReference type="AlphaFoldDB" id="A0A557SR54"/>
<protein>
    <submittedName>
        <fullName evidence="2">Uncharacterized protein</fullName>
    </submittedName>
</protein>
<dbReference type="EMBL" id="VOAH01000021">
    <property type="protein sequence ID" value="TVP39078.1"/>
    <property type="molecule type" value="Genomic_DNA"/>
</dbReference>
<sequence length="590" mass="67300">MELKVHPSFFREFATKTWISPYEIVRELIENAFDEDATNVLVTVLDNGNVIIEDNAGMNSNSMDKFLILGSPHKAEETLSPKLKRLRTGRYGTGRLSFLTSFDQMKIKTRLDDFSKTISIDGNTLEELITGRAKLRESREPKLNRNGTEILLIGSKISIDINKLSKEIKKLSILKYPLFDVYIKSASDIKEWDISDSQVIRSPDIQGYKLEVNLDNPRITGEITIARRPLGQDEKGIAIMVGNHVVLRSTFGFDNKLSRVTGYVKCDQLTSRFADKSALIENDVYNNFNQKVKTFIIDQVLPSLTEYEDVLITREESKIYKEIDKVMGQAVLETLEPVEEIEGFESVEVSAPADENRIDDSTHPNDNLPANTYSVHGQENNRNDNVSFTSTELDKNYDLDIRDDRNELNSDSTFDDTDTKKDSKTSSSDNYIDNSDKILNNSEIPNSPNEFARNDSINRDGAFLTQTLNNNHNDHLSNNDNGMIRKTVRKPILKKTFTLKKIGYKVIPYEDETDPRYSFTNENIVFVNKAHSTYKVEAQRGDEFLFRHITNIVAEVVVGSKYPEARDILEIQNKLISEAIKIHDYSMLKK</sequence>
<feature type="region of interest" description="Disordered" evidence="1">
    <location>
        <begin position="404"/>
        <end position="455"/>
    </location>
</feature>
<dbReference type="InterPro" id="IPR036890">
    <property type="entry name" value="HATPase_C_sf"/>
</dbReference>
<feature type="compositionally biased region" description="Polar residues" evidence="1">
    <location>
        <begin position="430"/>
        <end position="449"/>
    </location>
</feature>
<dbReference type="SUPFAM" id="SSF55874">
    <property type="entry name" value="ATPase domain of HSP90 chaperone/DNA topoisomerase II/histidine kinase"/>
    <property type="match status" value="1"/>
</dbReference>